<protein>
    <recommendedName>
        <fullName evidence="4">serine-type D-Ala-D-Ala carboxypeptidase</fullName>
        <ecNumber evidence="4">3.4.16.4</ecNumber>
    </recommendedName>
</protein>
<keyword evidence="10" id="KW-0573">Peptidoglycan synthesis</keyword>
<organism evidence="16 17">
    <name type="scientific">Celerinatantimonas yamalensis</name>
    <dbReference type="NCBI Taxonomy" id="559956"/>
    <lineage>
        <taxon>Bacteria</taxon>
        <taxon>Pseudomonadati</taxon>
        <taxon>Pseudomonadota</taxon>
        <taxon>Gammaproteobacteria</taxon>
        <taxon>Celerinatantimonadaceae</taxon>
        <taxon>Celerinatantimonas</taxon>
    </lineage>
</organism>
<evidence type="ECO:0000256" key="7">
    <source>
        <dbReference type="ARBA" id="ARBA00022729"/>
    </source>
</evidence>
<reference evidence="16 17" key="1">
    <citation type="journal article" date="2013" name="Int. J. Syst. Evol. Microbiol.">
        <title>Celerinatantimonas yamalensis sp. nov., a cold-adapted diazotrophic bacterium from a cold permafrost brine.</title>
        <authorList>
            <person name="Shcherbakova V."/>
            <person name="Chuvilskaya N."/>
            <person name="Rivkina E."/>
            <person name="Demidov N."/>
            <person name="Uchaeva V."/>
            <person name="Suetin S."/>
            <person name="Suzina N."/>
            <person name="Gilichinsky D."/>
        </authorList>
    </citation>
    <scope>NUCLEOTIDE SEQUENCE [LARGE SCALE GENOMIC DNA]</scope>
    <source>
        <strain evidence="16 17">C7</strain>
    </source>
</reference>
<dbReference type="PANTHER" id="PTHR21581">
    <property type="entry name" value="D-ALANYL-D-ALANINE CARBOXYPEPTIDASE"/>
    <property type="match status" value="1"/>
</dbReference>
<evidence type="ECO:0000256" key="10">
    <source>
        <dbReference type="ARBA" id="ARBA00022984"/>
    </source>
</evidence>
<keyword evidence="17" id="KW-1185">Reference proteome</keyword>
<sequence>MKKSLITTVKTTVLGCALSIASQSVFATSYIVPNPPAISAKAYIVMDYNSGKILAERDADERRAPASLTKMLTSYIIGQEIKNGTIKRSDEVTIGRDAWSVNFPGSSKMFLKINTQVTVEQLNRGIIIDSGNDACVAMADYIAGSSDAFAQLMNNWAQKLGMKHSHFMNPDGLDQPNHYVTARDMATLARRLIADLPQEYKIYSEKSFTYNGITQYNRNTLLWDKSLNVDGMKTGHTDNAGYNLVTSATDNGMRLITVVLGTPTIYAREAESKKLLVWGFRFFDTVKPYKAGDSFVKARIWGGNINNISLGVDKDVAVTVPRGQSKNLKASYELDKTLKAPIAKGDVVGTLHFKLDGKDVAQYKLVALQDVKKGSIFKQLLDYIRQLFASWF</sequence>
<dbReference type="SUPFAM" id="SSF56601">
    <property type="entry name" value="beta-lactamase/transpeptidase-like"/>
    <property type="match status" value="1"/>
</dbReference>
<comment type="similarity">
    <text evidence="3 13">Belongs to the peptidase S11 family.</text>
</comment>
<feature type="chain" id="PRO_5045184661" description="serine-type D-Ala-D-Ala carboxypeptidase" evidence="14">
    <location>
        <begin position="28"/>
        <end position="392"/>
    </location>
</feature>
<dbReference type="Gene3D" id="3.40.710.10">
    <property type="entry name" value="DD-peptidase/beta-lactamase superfamily"/>
    <property type="match status" value="1"/>
</dbReference>
<keyword evidence="5" id="KW-0121">Carboxypeptidase</keyword>
<evidence type="ECO:0000256" key="8">
    <source>
        <dbReference type="ARBA" id="ARBA00022801"/>
    </source>
</evidence>
<dbReference type="GO" id="GO:0016787">
    <property type="term" value="F:hydrolase activity"/>
    <property type="evidence" value="ECO:0007669"/>
    <property type="project" value="UniProtKB-KW"/>
</dbReference>
<dbReference type="PRINTS" id="PR00725">
    <property type="entry name" value="DADACBPTASE1"/>
</dbReference>
<dbReference type="RefSeq" id="WP_408624622.1">
    <property type="nucleotide sequence ID" value="NZ_JBEQCT010000008.1"/>
</dbReference>
<dbReference type="SMART" id="SM00936">
    <property type="entry name" value="PBP5_C"/>
    <property type="match status" value="1"/>
</dbReference>
<evidence type="ECO:0000256" key="12">
    <source>
        <dbReference type="ARBA" id="ARBA00034000"/>
    </source>
</evidence>
<dbReference type="SUPFAM" id="SSF69189">
    <property type="entry name" value="Penicillin-binding protein associated domain"/>
    <property type="match status" value="1"/>
</dbReference>
<evidence type="ECO:0000313" key="16">
    <source>
        <dbReference type="EMBL" id="MFM2486327.1"/>
    </source>
</evidence>
<evidence type="ECO:0000256" key="14">
    <source>
        <dbReference type="SAM" id="SignalP"/>
    </source>
</evidence>
<dbReference type="EC" id="3.4.16.4" evidence="4"/>
<evidence type="ECO:0000259" key="15">
    <source>
        <dbReference type="SMART" id="SM00936"/>
    </source>
</evidence>
<evidence type="ECO:0000256" key="2">
    <source>
        <dbReference type="ARBA" id="ARBA00004752"/>
    </source>
</evidence>
<evidence type="ECO:0000256" key="5">
    <source>
        <dbReference type="ARBA" id="ARBA00022645"/>
    </source>
</evidence>
<dbReference type="InterPro" id="IPR012338">
    <property type="entry name" value="Beta-lactam/transpept-like"/>
</dbReference>
<dbReference type="Gene3D" id="2.60.410.10">
    <property type="entry name" value="D-Ala-D-Ala carboxypeptidase, C-terminal domain"/>
    <property type="match status" value="1"/>
</dbReference>
<gene>
    <name evidence="16" type="ORF">ABUE30_14885</name>
</gene>
<dbReference type="InterPro" id="IPR015956">
    <property type="entry name" value="Peniciliin-bd_prot_C_sf"/>
</dbReference>
<dbReference type="EMBL" id="JBEQCT010000008">
    <property type="protein sequence ID" value="MFM2486327.1"/>
    <property type="molecule type" value="Genomic_DNA"/>
</dbReference>
<dbReference type="InterPro" id="IPR001967">
    <property type="entry name" value="Peptidase_S11_N"/>
</dbReference>
<proteinExistence type="inferred from homology"/>
<evidence type="ECO:0000256" key="6">
    <source>
        <dbReference type="ARBA" id="ARBA00022670"/>
    </source>
</evidence>
<keyword evidence="6" id="KW-0645">Protease</keyword>
<comment type="function">
    <text evidence="1">Removes C-terminal D-alanyl residues from sugar-peptide cell wall precursors.</text>
</comment>
<feature type="domain" description="Peptidase S11 D-Ala-D-Ala carboxypeptidase A C-terminal" evidence="15">
    <location>
        <begin position="283"/>
        <end position="373"/>
    </location>
</feature>
<dbReference type="Proteomes" id="UP001629953">
    <property type="component" value="Unassembled WGS sequence"/>
</dbReference>
<feature type="signal peptide" evidence="14">
    <location>
        <begin position="1"/>
        <end position="27"/>
    </location>
</feature>
<dbReference type="InterPro" id="IPR012907">
    <property type="entry name" value="Peptidase_S11_C"/>
</dbReference>
<dbReference type="InterPro" id="IPR037167">
    <property type="entry name" value="Peptidase_S11_C_sf"/>
</dbReference>
<accession>A0ABW9G9V4</accession>
<comment type="catalytic activity">
    <reaction evidence="12">
        <text>Preferential cleavage: (Ac)2-L-Lys-D-Ala-|-D-Ala. Also transpeptidation of peptidyl-alanyl moieties that are N-acyl substituents of D-alanine.</text>
        <dbReference type="EC" id="3.4.16.4"/>
    </reaction>
</comment>
<dbReference type="InterPro" id="IPR018044">
    <property type="entry name" value="Peptidase_S11"/>
</dbReference>
<dbReference type="Pfam" id="PF07943">
    <property type="entry name" value="PBP5_C"/>
    <property type="match status" value="1"/>
</dbReference>
<keyword evidence="9" id="KW-0133">Cell shape</keyword>
<dbReference type="PANTHER" id="PTHR21581:SF6">
    <property type="entry name" value="TRAFFICKING PROTEIN PARTICLE COMPLEX SUBUNIT 12"/>
    <property type="match status" value="1"/>
</dbReference>
<keyword evidence="8 16" id="KW-0378">Hydrolase</keyword>
<keyword evidence="7 14" id="KW-0732">Signal</keyword>
<comment type="caution">
    <text evidence="16">The sequence shown here is derived from an EMBL/GenBank/DDBJ whole genome shotgun (WGS) entry which is preliminary data.</text>
</comment>
<evidence type="ECO:0000256" key="1">
    <source>
        <dbReference type="ARBA" id="ARBA00003217"/>
    </source>
</evidence>
<keyword evidence="11" id="KW-0961">Cell wall biogenesis/degradation</keyword>
<evidence type="ECO:0000256" key="3">
    <source>
        <dbReference type="ARBA" id="ARBA00007164"/>
    </source>
</evidence>
<evidence type="ECO:0000313" key="17">
    <source>
        <dbReference type="Proteomes" id="UP001629953"/>
    </source>
</evidence>
<dbReference type="Pfam" id="PF00768">
    <property type="entry name" value="Peptidase_S11"/>
    <property type="match status" value="1"/>
</dbReference>
<evidence type="ECO:0000256" key="9">
    <source>
        <dbReference type="ARBA" id="ARBA00022960"/>
    </source>
</evidence>
<evidence type="ECO:0000256" key="13">
    <source>
        <dbReference type="RuleBase" id="RU004016"/>
    </source>
</evidence>
<evidence type="ECO:0000256" key="4">
    <source>
        <dbReference type="ARBA" id="ARBA00012448"/>
    </source>
</evidence>
<comment type="pathway">
    <text evidence="2">Cell wall biogenesis; peptidoglycan biosynthesis.</text>
</comment>
<name>A0ABW9G9V4_9GAMM</name>
<evidence type="ECO:0000256" key="11">
    <source>
        <dbReference type="ARBA" id="ARBA00023316"/>
    </source>
</evidence>